<feature type="region of interest" description="Disordered" evidence="3">
    <location>
        <begin position="114"/>
        <end position="149"/>
    </location>
</feature>
<accession>A0AAD6YRY6</accession>
<evidence type="ECO:0000256" key="2">
    <source>
        <dbReference type="ARBA" id="ARBA00023242"/>
    </source>
</evidence>
<reference evidence="5" key="1">
    <citation type="submission" date="2023-03" db="EMBL/GenBank/DDBJ databases">
        <title>Massive genome expansion in bonnet fungi (Mycena s.s.) driven by repeated elements and novel gene families across ecological guilds.</title>
        <authorList>
            <consortium name="Lawrence Berkeley National Laboratory"/>
            <person name="Harder C.B."/>
            <person name="Miyauchi S."/>
            <person name="Viragh M."/>
            <person name="Kuo A."/>
            <person name="Thoen E."/>
            <person name="Andreopoulos B."/>
            <person name="Lu D."/>
            <person name="Skrede I."/>
            <person name="Drula E."/>
            <person name="Henrissat B."/>
            <person name="Morin E."/>
            <person name="Kohler A."/>
            <person name="Barry K."/>
            <person name="LaButti K."/>
            <person name="Morin E."/>
            <person name="Salamov A."/>
            <person name="Lipzen A."/>
            <person name="Mereny Z."/>
            <person name="Hegedus B."/>
            <person name="Baldrian P."/>
            <person name="Stursova M."/>
            <person name="Weitz H."/>
            <person name="Taylor A."/>
            <person name="Grigoriev I.V."/>
            <person name="Nagy L.G."/>
            <person name="Martin F."/>
            <person name="Kauserud H."/>
        </authorList>
    </citation>
    <scope>NUCLEOTIDE SEQUENCE</scope>
    <source>
        <strain evidence="5">9144</strain>
    </source>
</reference>
<name>A0AAD6YRY6_9AGAR</name>
<evidence type="ECO:0000313" key="6">
    <source>
        <dbReference type="Proteomes" id="UP001219525"/>
    </source>
</evidence>
<dbReference type="InterPro" id="IPR036864">
    <property type="entry name" value="Zn2-C6_fun-type_DNA-bd_sf"/>
</dbReference>
<dbReference type="InterPro" id="IPR021858">
    <property type="entry name" value="Fun_TF"/>
</dbReference>
<comment type="caution">
    <text evidence="5">The sequence shown here is derived from an EMBL/GenBank/DDBJ whole genome shotgun (WGS) entry which is preliminary data.</text>
</comment>
<evidence type="ECO:0000256" key="3">
    <source>
        <dbReference type="SAM" id="MobiDB-lite"/>
    </source>
</evidence>
<dbReference type="InterPro" id="IPR001138">
    <property type="entry name" value="Zn2Cys6_DnaBD"/>
</dbReference>
<sequence length="633" mass="70473">MPTAPKSQSPKRSGTGAPKAKGAVRAKSGCYTCRIRRKKCDEKRVNELGHCETCVRLRVQCLGFGAKRPEWLRENNNVAGMRTKIKDFLAAQGLIKGHSGSGPRGAEHQPFLRLDEDSTPSSSQSPPTPTLSLSPSEAPRPLQHESAIREHPWIEVDRYNMHNPLRSDSPFARPPHSSHDMAIFPPSYNSSNSLVTWPPSRSPPLGSPALQSSFSATYHVALPEDLYYDSFEEDIGMPFCLYPPPKAGGASDELVTYYVGKVLNVQYLLTDSMHIRNIILPSVLNHGASREAARLLASVHVQRSTYGPNSVALQDKDMVERYEDLRQVLKKSRFTEDDALAAFSIISSFLFDGGVGEWQAWLNVSYDYAKSAFSNGDPRDTLETCAETTRFIIKAAIWFDVLAAITTQEAPRLLEYIRRLFSPLESGVYGPPSQELSMMSVMGCENTVVWVLAEASALSAWKREQLLRGRLSVPDLVERAQQLDSQLDAAPPFTYGQREAEREAERVQSANIFRGATRVYLRSIVSGNYPYVREIAEAVDDTMVLLCVPKMPSTVVRSTVFAFFVCGALTDDARYRKEIADKLSLDANDPTSTVGNSSSIKMLLQSIWSERSKNKALPVEWREVLLRSKMLLV</sequence>
<feature type="region of interest" description="Disordered" evidence="3">
    <location>
        <begin position="1"/>
        <end position="21"/>
    </location>
</feature>
<dbReference type="PROSITE" id="PS00463">
    <property type="entry name" value="ZN2_CY6_FUNGAL_1"/>
    <property type="match status" value="1"/>
</dbReference>
<evidence type="ECO:0000259" key="4">
    <source>
        <dbReference type="PROSITE" id="PS50048"/>
    </source>
</evidence>
<feature type="compositionally biased region" description="Polar residues" evidence="3">
    <location>
        <begin position="1"/>
        <end position="12"/>
    </location>
</feature>
<dbReference type="GO" id="GO:0008270">
    <property type="term" value="F:zinc ion binding"/>
    <property type="evidence" value="ECO:0007669"/>
    <property type="project" value="InterPro"/>
</dbReference>
<evidence type="ECO:0000313" key="5">
    <source>
        <dbReference type="EMBL" id="KAJ7227412.1"/>
    </source>
</evidence>
<dbReference type="Pfam" id="PF11951">
    <property type="entry name" value="Fungal_trans_2"/>
    <property type="match status" value="1"/>
</dbReference>
<dbReference type="CDD" id="cd00067">
    <property type="entry name" value="GAL4"/>
    <property type="match status" value="1"/>
</dbReference>
<protein>
    <submittedName>
        <fullName evidence="5">Fungal-specific transcription factor domain-containing protein</fullName>
    </submittedName>
</protein>
<dbReference type="PROSITE" id="PS50048">
    <property type="entry name" value="ZN2_CY6_FUNGAL_2"/>
    <property type="match status" value="1"/>
</dbReference>
<keyword evidence="6" id="KW-1185">Reference proteome</keyword>
<proteinExistence type="predicted"/>
<dbReference type="EMBL" id="JARJCW010000003">
    <property type="protein sequence ID" value="KAJ7227412.1"/>
    <property type="molecule type" value="Genomic_DNA"/>
</dbReference>
<feature type="compositionally biased region" description="Low complexity" evidence="3">
    <location>
        <begin position="119"/>
        <end position="136"/>
    </location>
</feature>
<gene>
    <name evidence="5" type="ORF">GGX14DRAFT_693308</name>
</gene>
<dbReference type="GO" id="GO:0000981">
    <property type="term" value="F:DNA-binding transcription factor activity, RNA polymerase II-specific"/>
    <property type="evidence" value="ECO:0007669"/>
    <property type="project" value="InterPro"/>
</dbReference>
<organism evidence="5 6">
    <name type="scientific">Mycena pura</name>
    <dbReference type="NCBI Taxonomy" id="153505"/>
    <lineage>
        <taxon>Eukaryota</taxon>
        <taxon>Fungi</taxon>
        <taxon>Dikarya</taxon>
        <taxon>Basidiomycota</taxon>
        <taxon>Agaricomycotina</taxon>
        <taxon>Agaricomycetes</taxon>
        <taxon>Agaricomycetidae</taxon>
        <taxon>Agaricales</taxon>
        <taxon>Marasmiineae</taxon>
        <taxon>Mycenaceae</taxon>
        <taxon>Mycena</taxon>
    </lineage>
</organism>
<dbReference type="SUPFAM" id="SSF57701">
    <property type="entry name" value="Zn2/Cys6 DNA-binding domain"/>
    <property type="match status" value="1"/>
</dbReference>
<feature type="domain" description="Zn(2)-C6 fungal-type" evidence="4">
    <location>
        <begin position="29"/>
        <end position="61"/>
    </location>
</feature>
<dbReference type="PANTHER" id="PTHR37534">
    <property type="entry name" value="TRANSCRIPTIONAL ACTIVATOR PROTEIN UGA3"/>
    <property type="match status" value="1"/>
</dbReference>
<keyword evidence="2" id="KW-0539">Nucleus</keyword>
<dbReference type="AlphaFoldDB" id="A0AAD6YRY6"/>
<dbReference type="Proteomes" id="UP001219525">
    <property type="component" value="Unassembled WGS sequence"/>
</dbReference>
<comment type="subcellular location">
    <subcellularLocation>
        <location evidence="1">Nucleus</location>
    </subcellularLocation>
</comment>
<dbReference type="GO" id="GO:0005634">
    <property type="term" value="C:nucleus"/>
    <property type="evidence" value="ECO:0007669"/>
    <property type="project" value="UniProtKB-SubCell"/>
</dbReference>
<dbReference type="SMART" id="SM00066">
    <property type="entry name" value="GAL4"/>
    <property type="match status" value="1"/>
</dbReference>
<dbReference type="PANTHER" id="PTHR37534:SF20">
    <property type="entry name" value="PRO1A C6 ZINK-FINGER PROTEIN"/>
    <property type="match status" value="1"/>
</dbReference>
<evidence type="ECO:0000256" key="1">
    <source>
        <dbReference type="ARBA" id="ARBA00004123"/>
    </source>
</evidence>